<reference evidence="14" key="1">
    <citation type="submission" date="2018-12" db="EMBL/GenBank/DDBJ databases">
        <title>Tengunoibacter tsumagoiensis gen. nov., sp. nov., Dictyobacter kobayashii sp. nov., D. alpinus sp. nov., and D. joshuensis sp. nov. and description of Dictyobacteraceae fam. nov. within the order Ktedonobacterales isolated from Tengu-no-mugimeshi.</title>
        <authorList>
            <person name="Wang C.M."/>
            <person name="Zheng Y."/>
            <person name="Sakai Y."/>
            <person name="Toyoda A."/>
            <person name="Minakuchi Y."/>
            <person name="Abe K."/>
            <person name="Yokota A."/>
            <person name="Yabe S."/>
        </authorList>
    </citation>
    <scope>NUCLEOTIDE SEQUENCE [LARGE SCALE GENOMIC DNA]</scope>
    <source>
        <strain evidence="14">Uno3</strain>
    </source>
</reference>
<dbReference type="PRINTS" id="PR00344">
    <property type="entry name" value="BCTRLSENSOR"/>
</dbReference>
<dbReference type="CDD" id="cd00082">
    <property type="entry name" value="HisKA"/>
    <property type="match status" value="1"/>
</dbReference>
<evidence type="ECO:0000256" key="10">
    <source>
        <dbReference type="ARBA" id="ARBA00023012"/>
    </source>
</evidence>
<dbReference type="GO" id="GO:0005886">
    <property type="term" value="C:plasma membrane"/>
    <property type="evidence" value="ECO:0007669"/>
    <property type="project" value="UniProtKB-SubCell"/>
</dbReference>
<dbReference type="SMART" id="SM00065">
    <property type="entry name" value="GAF"/>
    <property type="match status" value="1"/>
</dbReference>
<evidence type="ECO:0000256" key="4">
    <source>
        <dbReference type="ARBA" id="ARBA00022475"/>
    </source>
</evidence>
<dbReference type="EMBL" id="BIFR01000001">
    <property type="protein sequence ID" value="GCE11292.1"/>
    <property type="molecule type" value="Genomic_DNA"/>
</dbReference>
<dbReference type="SMART" id="SM00387">
    <property type="entry name" value="HATPase_c"/>
    <property type="match status" value="1"/>
</dbReference>
<evidence type="ECO:0000256" key="2">
    <source>
        <dbReference type="ARBA" id="ARBA00004236"/>
    </source>
</evidence>
<dbReference type="InterPro" id="IPR005467">
    <property type="entry name" value="His_kinase_dom"/>
</dbReference>
<keyword evidence="5" id="KW-0597">Phosphoprotein</keyword>
<dbReference type="SUPFAM" id="SSF55781">
    <property type="entry name" value="GAF domain-like"/>
    <property type="match status" value="1"/>
</dbReference>
<evidence type="ECO:0000256" key="5">
    <source>
        <dbReference type="ARBA" id="ARBA00022553"/>
    </source>
</evidence>
<dbReference type="Pfam" id="PF01590">
    <property type="entry name" value="GAF"/>
    <property type="match status" value="1"/>
</dbReference>
<evidence type="ECO:0000313" key="13">
    <source>
        <dbReference type="EMBL" id="GCE11292.1"/>
    </source>
</evidence>
<evidence type="ECO:0000256" key="9">
    <source>
        <dbReference type="ARBA" id="ARBA00022840"/>
    </source>
</evidence>
<dbReference type="EC" id="2.7.13.3" evidence="3"/>
<dbReference type="InterPro" id="IPR036890">
    <property type="entry name" value="HATPase_C_sf"/>
</dbReference>
<evidence type="ECO:0000256" key="1">
    <source>
        <dbReference type="ARBA" id="ARBA00000085"/>
    </source>
</evidence>
<keyword evidence="4" id="KW-1003">Cell membrane</keyword>
<dbReference type="InterPro" id="IPR036097">
    <property type="entry name" value="HisK_dim/P_sf"/>
</dbReference>
<dbReference type="Pfam" id="PF02518">
    <property type="entry name" value="HATPase_c"/>
    <property type="match status" value="1"/>
</dbReference>
<protein>
    <recommendedName>
        <fullName evidence="3">histidine kinase</fullName>
        <ecNumber evidence="3">2.7.13.3</ecNumber>
    </recommendedName>
</protein>
<feature type="domain" description="Histidine kinase" evidence="12">
    <location>
        <begin position="207"/>
        <end position="437"/>
    </location>
</feature>
<name>A0A401ZWV5_9CHLR</name>
<evidence type="ECO:0000256" key="3">
    <source>
        <dbReference type="ARBA" id="ARBA00012438"/>
    </source>
</evidence>
<dbReference type="PANTHER" id="PTHR43711:SF31">
    <property type="entry name" value="HISTIDINE KINASE"/>
    <property type="match status" value="1"/>
</dbReference>
<dbReference type="Pfam" id="PF00512">
    <property type="entry name" value="HisKA"/>
    <property type="match status" value="1"/>
</dbReference>
<keyword evidence="7" id="KW-0547">Nucleotide-binding</keyword>
<dbReference type="InterPro" id="IPR050736">
    <property type="entry name" value="Sensor_HK_Regulatory"/>
</dbReference>
<proteinExistence type="predicted"/>
<keyword evidence="6" id="KW-0808">Transferase</keyword>
<dbReference type="InterPro" id="IPR004358">
    <property type="entry name" value="Sig_transdc_His_kin-like_C"/>
</dbReference>
<keyword evidence="8" id="KW-0418">Kinase</keyword>
<evidence type="ECO:0000256" key="11">
    <source>
        <dbReference type="ARBA" id="ARBA00023136"/>
    </source>
</evidence>
<dbReference type="PROSITE" id="PS50109">
    <property type="entry name" value="HIS_KIN"/>
    <property type="match status" value="1"/>
</dbReference>
<dbReference type="InterPro" id="IPR003661">
    <property type="entry name" value="HisK_dim/P_dom"/>
</dbReference>
<dbReference type="CDD" id="cd00075">
    <property type="entry name" value="HATPase"/>
    <property type="match status" value="1"/>
</dbReference>
<dbReference type="SUPFAM" id="SSF47384">
    <property type="entry name" value="Homodimeric domain of signal transducing histidine kinase"/>
    <property type="match status" value="1"/>
</dbReference>
<dbReference type="Gene3D" id="3.30.450.40">
    <property type="match status" value="1"/>
</dbReference>
<dbReference type="Gene3D" id="1.10.287.130">
    <property type="match status" value="1"/>
</dbReference>
<evidence type="ECO:0000259" key="12">
    <source>
        <dbReference type="PROSITE" id="PS50109"/>
    </source>
</evidence>
<dbReference type="InterPro" id="IPR003594">
    <property type="entry name" value="HATPase_dom"/>
</dbReference>
<comment type="caution">
    <text evidence="13">The sequence shown here is derived from an EMBL/GenBank/DDBJ whole genome shotgun (WGS) entry which is preliminary data.</text>
</comment>
<evidence type="ECO:0000256" key="7">
    <source>
        <dbReference type="ARBA" id="ARBA00022741"/>
    </source>
</evidence>
<dbReference type="FunFam" id="3.30.565.10:FF:000023">
    <property type="entry name" value="PAS domain-containing sensor histidine kinase"/>
    <property type="match status" value="1"/>
</dbReference>
<keyword evidence="14" id="KW-1185">Reference proteome</keyword>
<evidence type="ECO:0000256" key="6">
    <source>
        <dbReference type="ARBA" id="ARBA00022679"/>
    </source>
</evidence>
<dbReference type="AlphaFoldDB" id="A0A401ZWV5"/>
<dbReference type="OrthoDB" id="9813151at2"/>
<accession>A0A401ZWV5</accession>
<dbReference type="GO" id="GO:0000155">
    <property type="term" value="F:phosphorelay sensor kinase activity"/>
    <property type="evidence" value="ECO:0007669"/>
    <property type="project" value="InterPro"/>
</dbReference>
<keyword evidence="11" id="KW-0472">Membrane</keyword>
<comment type="subcellular location">
    <subcellularLocation>
        <location evidence="2">Cell membrane</location>
    </subcellularLocation>
</comment>
<dbReference type="InterPro" id="IPR029016">
    <property type="entry name" value="GAF-like_dom_sf"/>
</dbReference>
<dbReference type="Proteomes" id="UP000287352">
    <property type="component" value="Unassembled WGS sequence"/>
</dbReference>
<organism evidence="13 14">
    <name type="scientific">Tengunoibacter tsumagoiensis</name>
    <dbReference type="NCBI Taxonomy" id="2014871"/>
    <lineage>
        <taxon>Bacteria</taxon>
        <taxon>Bacillati</taxon>
        <taxon>Chloroflexota</taxon>
        <taxon>Ktedonobacteria</taxon>
        <taxon>Ktedonobacterales</taxon>
        <taxon>Dictyobacteraceae</taxon>
        <taxon>Tengunoibacter</taxon>
    </lineage>
</organism>
<evidence type="ECO:0000256" key="8">
    <source>
        <dbReference type="ARBA" id="ARBA00022777"/>
    </source>
</evidence>
<evidence type="ECO:0000313" key="14">
    <source>
        <dbReference type="Proteomes" id="UP000287352"/>
    </source>
</evidence>
<dbReference type="InterPro" id="IPR003018">
    <property type="entry name" value="GAF"/>
</dbReference>
<keyword evidence="10" id="KW-0902">Two-component regulatory system</keyword>
<dbReference type="SMART" id="SM00388">
    <property type="entry name" value="HisKA"/>
    <property type="match status" value="1"/>
</dbReference>
<comment type="catalytic activity">
    <reaction evidence="1">
        <text>ATP + protein L-histidine = ADP + protein N-phospho-L-histidine.</text>
        <dbReference type="EC" id="2.7.13.3"/>
    </reaction>
</comment>
<dbReference type="PANTHER" id="PTHR43711">
    <property type="entry name" value="TWO-COMPONENT HISTIDINE KINASE"/>
    <property type="match status" value="1"/>
</dbReference>
<keyword evidence="9" id="KW-0067">ATP-binding</keyword>
<dbReference type="GO" id="GO:0005524">
    <property type="term" value="F:ATP binding"/>
    <property type="evidence" value="ECO:0007669"/>
    <property type="project" value="UniProtKB-KW"/>
</dbReference>
<dbReference type="SUPFAM" id="SSF55874">
    <property type="entry name" value="ATPase domain of HSP90 chaperone/DNA topoisomerase II/histidine kinase"/>
    <property type="match status" value="1"/>
</dbReference>
<dbReference type="Gene3D" id="3.30.565.10">
    <property type="entry name" value="Histidine kinase-like ATPase, C-terminal domain"/>
    <property type="match status" value="1"/>
</dbReference>
<gene>
    <name evidence="13" type="ORF">KTT_11510</name>
</gene>
<sequence>MTSRIYFVRDANRLQMKSTYDVKMPNVLEAMQKTVQNAAALVGAHYCEIALVDESGQLLVTQASWSAQDRKRAPGQFRWGEGLIGQVVARRTSLCVEAVKSWQQEISYADGIHFLRQTHPYGDAIQSVQPDPVTEEWLGGSLLCVPIQHGEIVLGVLIGENLEEGAFGAAQLQQMEIMADQAAMILMQAQRTEPPLKQLPQANFLSMITHELRSPLNSINGYLDLLLDKSTGELTDAQREYALRARSGSEQLYALLEDLFLISRADAGQLRLTREIVRLPDIISQATEELELTAADYDITLQIEVSNTLPPLYADAIRLQQVLRNLLSNALRFTPAGGHVQISATIEESQDETFAVTEDLPRVVALRVKDNGIGIAPEYQEQIFQRFFQVSAAGRSGGQGLGLAIVKMIVELHGGQVLVESQIGKGCTFTCLLPCLLT</sequence>